<name>A0ABN9RRB6_9DINO</name>
<feature type="coiled-coil region" evidence="1">
    <location>
        <begin position="477"/>
        <end position="542"/>
    </location>
</feature>
<feature type="region of interest" description="Disordered" evidence="2">
    <location>
        <begin position="1"/>
        <end position="45"/>
    </location>
</feature>
<proteinExistence type="predicted"/>
<reference evidence="3" key="1">
    <citation type="submission" date="2023-10" db="EMBL/GenBank/DDBJ databases">
        <authorList>
            <person name="Chen Y."/>
            <person name="Shah S."/>
            <person name="Dougan E. K."/>
            <person name="Thang M."/>
            <person name="Chan C."/>
        </authorList>
    </citation>
    <scope>NUCLEOTIDE SEQUENCE [LARGE SCALE GENOMIC DNA]</scope>
</reference>
<dbReference type="EMBL" id="CAUYUJ010007735">
    <property type="protein sequence ID" value="CAK0821800.1"/>
    <property type="molecule type" value="Genomic_DNA"/>
</dbReference>
<evidence type="ECO:0000256" key="1">
    <source>
        <dbReference type="SAM" id="Coils"/>
    </source>
</evidence>
<dbReference type="SUPFAM" id="SSF57997">
    <property type="entry name" value="Tropomyosin"/>
    <property type="match status" value="1"/>
</dbReference>
<keyword evidence="4" id="KW-1185">Reference proteome</keyword>
<evidence type="ECO:0000256" key="2">
    <source>
        <dbReference type="SAM" id="MobiDB-lite"/>
    </source>
</evidence>
<sequence>MAAQLSLSPTALGHSASSPCLSRPSSRCSSQGLARSPAGTTGLMSPLASAGRVAVTNMGLPGETRGPQGKYDRSNTAYGSFYHDPQHAHKLVVQRMAKTRDFTDHMRATGMFRNRSFKTLSDQPSRVTDLGAKRAHGAGAACASRSLFGEARLTIRVPRGGAFMAAPAAWLHPVAGATVVSSACMAISLSFSTCSYSFVSRSVNMLSSHVIWKLGLYSPSFLAPVPFWFWPLGAVMPSIFARAAVACCLTRNGAEKAREDVERARLRVRELQAQGAAAQEKQRQHELQISVLTSEKEAAEGRVRALVEDAEASLARADRAETQLQAAEYKVRALVEEAEANMARADRAESDLEAAESKVRALVEETEASMARADRAESELEAAQLRLEELEAMAVPLQAAESRVRSLLEEAGANLARADRAERELEAARMRVAELEAAAAPLEARAASLSSLLAGIGCTVGAALKDTEAADDGLTLFEAAVREKEALEARAQQLEQEVDQAQAVVGDLTERVSLAEGRARLLAAAEARAEALAAGLRQISERSGAGGRAGLLGSLFGRSEEEMLQDTLAQIEDLQAGRR</sequence>
<accession>A0ABN9RRB6</accession>
<evidence type="ECO:0000313" key="4">
    <source>
        <dbReference type="Proteomes" id="UP001189429"/>
    </source>
</evidence>
<organism evidence="3 4">
    <name type="scientific">Prorocentrum cordatum</name>
    <dbReference type="NCBI Taxonomy" id="2364126"/>
    <lineage>
        <taxon>Eukaryota</taxon>
        <taxon>Sar</taxon>
        <taxon>Alveolata</taxon>
        <taxon>Dinophyceae</taxon>
        <taxon>Prorocentrales</taxon>
        <taxon>Prorocentraceae</taxon>
        <taxon>Prorocentrum</taxon>
    </lineage>
</organism>
<feature type="region of interest" description="Disordered" evidence="2">
    <location>
        <begin position="58"/>
        <end position="78"/>
    </location>
</feature>
<feature type="coiled-coil region" evidence="1">
    <location>
        <begin position="254"/>
        <end position="445"/>
    </location>
</feature>
<evidence type="ECO:0000313" key="3">
    <source>
        <dbReference type="EMBL" id="CAK0821800.1"/>
    </source>
</evidence>
<keyword evidence="1" id="KW-0175">Coiled coil</keyword>
<dbReference type="Proteomes" id="UP001189429">
    <property type="component" value="Unassembled WGS sequence"/>
</dbReference>
<feature type="compositionally biased region" description="Low complexity" evidence="2">
    <location>
        <begin position="15"/>
        <end position="30"/>
    </location>
</feature>
<comment type="caution">
    <text evidence="3">The sequence shown here is derived from an EMBL/GenBank/DDBJ whole genome shotgun (WGS) entry which is preliminary data.</text>
</comment>
<gene>
    <name evidence="3" type="ORF">PCOR1329_LOCUS22965</name>
</gene>
<protein>
    <submittedName>
        <fullName evidence="3">Uncharacterized protein</fullName>
    </submittedName>
</protein>